<evidence type="ECO:0000259" key="1">
    <source>
        <dbReference type="Pfam" id="PF08279"/>
    </source>
</evidence>
<sequence>MNKSERLLQLLNLLRVRRTAVTAAALAERLGVSERTLYRDVQSLVLSGIPIEGEAGVGYRLRKGSFIPPLMFSESEIEALLLGVRMVQGWGDEDIGAAADSALQKIRSVLPERILQQQDLQRSTFLVPGNKRREKSRFGGSIRRAIKNREAIWLDYRDEQGNPTQRRGKPLALIYWGGAWTLLAWCLLRDDHRLFRLDRIQDLELTGEPFRIEPHQTLETYIRQYDPEFVDRAFP</sequence>
<dbReference type="InterPro" id="IPR026881">
    <property type="entry name" value="WYL_dom"/>
</dbReference>
<evidence type="ECO:0000259" key="2">
    <source>
        <dbReference type="Pfam" id="PF13280"/>
    </source>
</evidence>
<proteinExistence type="predicted"/>
<feature type="domain" description="WYL" evidence="2">
    <location>
        <begin position="142"/>
        <end position="205"/>
    </location>
</feature>
<dbReference type="InterPro" id="IPR051534">
    <property type="entry name" value="CBASS_pafABC_assoc_protein"/>
</dbReference>
<dbReference type="Gene3D" id="1.10.10.10">
    <property type="entry name" value="Winged helix-like DNA-binding domain superfamily/Winged helix DNA-binding domain"/>
    <property type="match status" value="1"/>
</dbReference>
<dbReference type="PROSITE" id="PS52050">
    <property type="entry name" value="WYL"/>
    <property type="match status" value="1"/>
</dbReference>
<dbReference type="Pfam" id="PF08279">
    <property type="entry name" value="HTH_11"/>
    <property type="match status" value="1"/>
</dbReference>
<dbReference type="InterPro" id="IPR036388">
    <property type="entry name" value="WH-like_DNA-bd_sf"/>
</dbReference>
<dbReference type="Pfam" id="PF13280">
    <property type="entry name" value="WYL"/>
    <property type="match status" value="1"/>
</dbReference>
<organism evidence="3 4">
    <name type="scientific">Microbulbifer halophilus</name>
    <dbReference type="NCBI Taxonomy" id="453963"/>
    <lineage>
        <taxon>Bacteria</taxon>
        <taxon>Pseudomonadati</taxon>
        <taxon>Pseudomonadota</taxon>
        <taxon>Gammaproteobacteria</taxon>
        <taxon>Cellvibrionales</taxon>
        <taxon>Microbulbiferaceae</taxon>
        <taxon>Microbulbifer</taxon>
    </lineage>
</organism>
<dbReference type="PANTHER" id="PTHR34580:SF3">
    <property type="entry name" value="PROTEIN PAFB"/>
    <property type="match status" value="1"/>
</dbReference>
<dbReference type="RefSeq" id="WP_265722179.1">
    <property type="nucleotide sequence ID" value="NZ_JAPIVK010000019.1"/>
</dbReference>
<dbReference type="EMBL" id="JBHUJD010000015">
    <property type="protein sequence ID" value="MFD2311248.1"/>
    <property type="molecule type" value="Genomic_DNA"/>
</dbReference>
<dbReference type="InterPro" id="IPR036390">
    <property type="entry name" value="WH_DNA-bd_sf"/>
</dbReference>
<protein>
    <submittedName>
        <fullName evidence="3">Helix-turn-helix transcriptional regulator</fullName>
    </submittedName>
</protein>
<dbReference type="InterPro" id="IPR013196">
    <property type="entry name" value="HTH_11"/>
</dbReference>
<dbReference type="SUPFAM" id="SSF46785">
    <property type="entry name" value="Winged helix' DNA-binding domain"/>
    <property type="match status" value="1"/>
</dbReference>
<keyword evidence="4" id="KW-1185">Reference proteome</keyword>
<name>A0ABW5EDR8_9GAMM</name>
<dbReference type="PANTHER" id="PTHR34580">
    <property type="match status" value="1"/>
</dbReference>
<dbReference type="Proteomes" id="UP001597425">
    <property type="component" value="Unassembled WGS sequence"/>
</dbReference>
<feature type="domain" description="Helix-turn-helix type 11" evidence="1">
    <location>
        <begin position="6"/>
        <end position="60"/>
    </location>
</feature>
<gene>
    <name evidence="3" type="ORF">ACFSKX_12555</name>
</gene>
<reference evidence="4" key="1">
    <citation type="journal article" date="2019" name="Int. J. Syst. Evol. Microbiol.">
        <title>The Global Catalogue of Microorganisms (GCM) 10K type strain sequencing project: providing services to taxonomists for standard genome sequencing and annotation.</title>
        <authorList>
            <consortium name="The Broad Institute Genomics Platform"/>
            <consortium name="The Broad Institute Genome Sequencing Center for Infectious Disease"/>
            <person name="Wu L."/>
            <person name="Ma J."/>
        </authorList>
    </citation>
    <scope>NUCLEOTIDE SEQUENCE [LARGE SCALE GENOMIC DNA]</scope>
    <source>
        <strain evidence="4">KCTC 12848</strain>
    </source>
</reference>
<evidence type="ECO:0000313" key="4">
    <source>
        <dbReference type="Proteomes" id="UP001597425"/>
    </source>
</evidence>
<evidence type="ECO:0000313" key="3">
    <source>
        <dbReference type="EMBL" id="MFD2311248.1"/>
    </source>
</evidence>
<comment type="caution">
    <text evidence="3">The sequence shown here is derived from an EMBL/GenBank/DDBJ whole genome shotgun (WGS) entry which is preliminary data.</text>
</comment>
<accession>A0ABW5EDR8</accession>